<dbReference type="Proteomes" id="UP001501920">
    <property type="component" value="Chromosome 30"/>
</dbReference>
<keyword evidence="2" id="KW-1133">Transmembrane helix</keyword>
<dbReference type="Ensembl" id="ENSPNAT00000054148.1">
    <property type="protein sequence ID" value="ENSPNAP00000049130.1"/>
    <property type="gene ID" value="ENSPNAG00000033854.1"/>
</dbReference>
<dbReference type="GeneTree" id="ENSGT01120000278036"/>
<reference evidence="3" key="2">
    <citation type="submission" date="2025-08" db="UniProtKB">
        <authorList>
            <consortium name="Ensembl"/>
        </authorList>
    </citation>
    <scope>IDENTIFICATION</scope>
</reference>
<evidence type="ECO:0000256" key="2">
    <source>
        <dbReference type="SAM" id="Phobius"/>
    </source>
</evidence>
<keyword evidence="4" id="KW-1185">Reference proteome</keyword>
<keyword evidence="2" id="KW-0812">Transmembrane</keyword>
<proteinExistence type="predicted"/>
<accession>A0AAR2JB13</accession>
<reference evidence="3 4" key="1">
    <citation type="submission" date="2020-10" db="EMBL/GenBank/DDBJ databases">
        <title>Pygocentrus nattereri (red-bellied piranha) genome, fPygNat1, primary haplotype.</title>
        <authorList>
            <person name="Myers G."/>
            <person name="Meyer A."/>
            <person name="Karagic N."/>
            <person name="Pippel M."/>
            <person name="Winkler S."/>
            <person name="Tracey A."/>
            <person name="Wood J."/>
            <person name="Formenti G."/>
            <person name="Howe K."/>
            <person name="Fedrigo O."/>
            <person name="Jarvis E.D."/>
        </authorList>
    </citation>
    <scope>NUCLEOTIDE SEQUENCE [LARGE SCALE GENOMIC DNA]</scope>
</reference>
<keyword evidence="2" id="KW-0472">Membrane</keyword>
<dbReference type="InterPro" id="IPR029383">
    <property type="entry name" value="ARL6IP6"/>
</dbReference>
<reference evidence="3" key="3">
    <citation type="submission" date="2025-09" db="UniProtKB">
        <authorList>
            <consortium name="Ensembl"/>
        </authorList>
    </citation>
    <scope>IDENTIFICATION</scope>
</reference>
<sequence>MTGVFRAPDAFSGDEDDDNDANRARDALNAASDESPVKQTTRYRLASPQQRCWRDAQWPARICSMLCCLVIFSFIAVLVSFLYIVLKDLRAEKITTEDGAEIRLLGRSNTLIVCIYSLRLLACCVPPCLLLSVSRVLEYAGAVLLGWSAVLQFLLDSYLLRFI</sequence>
<evidence type="ECO:0000313" key="3">
    <source>
        <dbReference type="Ensembl" id="ENSPNAP00000049130.1"/>
    </source>
</evidence>
<dbReference type="PANTHER" id="PTHR28640:SF1">
    <property type="entry name" value="ADP-RIBOSYLATION FACTOR-LIKE PROTEIN 6-INTERACTING PROTEIN 6"/>
    <property type="match status" value="1"/>
</dbReference>
<feature type="region of interest" description="Disordered" evidence="1">
    <location>
        <begin position="1"/>
        <end position="26"/>
    </location>
</feature>
<dbReference type="PANTHER" id="PTHR28640">
    <property type="entry name" value="ADP-RIBOSYLATION FACTOR-LIKE PROTEIN 6-INTERACTING PROTEIN 6"/>
    <property type="match status" value="1"/>
</dbReference>
<organism evidence="3 4">
    <name type="scientific">Pygocentrus nattereri</name>
    <name type="common">Red-bellied piranha</name>
    <dbReference type="NCBI Taxonomy" id="42514"/>
    <lineage>
        <taxon>Eukaryota</taxon>
        <taxon>Metazoa</taxon>
        <taxon>Chordata</taxon>
        <taxon>Craniata</taxon>
        <taxon>Vertebrata</taxon>
        <taxon>Euteleostomi</taxon>
        <taxon>Actinopterygii</taxon>
        <taxon>Neopterygii</taxon>
        <taxon>Teleostei</taxon>
        <taxon>Ostariophysi</taxon>
        <taxon>Characiformes</taxon>
        <taxon>Characoidei</taxon>
        <taxon>Pygocentrus</taxon>
    </lineage>
</organism>
<evidence type="ECO:0000256" key="1">
    <source>
        <dbReference type="SAM" id="MobiDB-lite"/>
    </source>
</evidence>
<evidence type="ECO:0000313" key="4">
    <source>
        <dbReference type="Proteomes" id="UP001501920"/>
    </source>
</evidence>
<protein>
    <submittedName>
        <fullName evidence="3">Uncharacterized protein</fullName>
    </submittedName>
</protein>
<feature type="transmembrane region" description="Helical" evidence="2">
    <location>
        <begin position="58"/>
        <end position="86"/>
    </location>
</feature>
<name>A0AAR2JB13_PYGNA</name>
<dbReference type="AlphaFoldDB" id="A0AAR2JB13"/>